<dbReference type="EMBL" id="JAIVFL010000001">
    <property type="protein sequence ID" value="MCI4675632.1"/>
    <property type="molecule type" value="Genomic_DNA"/>
</dbReference>
<evidence type="ECO:0000256" key="4">
    <source>
        <dbReference type="ARBA" id="ARBA00023136"/>
    </source>
</evidence>
<dbReference type="InterPro" id="IPR032018">
    <property type="entry name" value="LppA/LppB/LprP"/>
</dbReference>
<keyword evidence="2" id="KW-1003">Cell membrane</keyword>
<evidence type="ECO:0000256" key="5">
    <source>
        <dbReference type="ARBA" id="ARBA00023139"/>
    </source>
</evidence>
<dbReference type="Gene3D" id="3.30.2030.20">
    <property type="match status" value="1"/>
</dbReference>
<sequence length="158" mass="16811">MGNPYQPTDPTDASKAAASLTSLPSLEDTHEHVKAVIEQVGQQISALAPAVTWSWRREESRGGCNPPYEQSDGHQILIANYVSDVPIPEQNWPQAYDIARRAAAGLGDVAVTVFKDAPNDHDVQFSTETGTTLRLGSQKAALLSGGTGCRLSTSKPGP</sequence>
<comment type="caution">
    <text evidence="7">The sequence shown here is derived from an EMBL/GenBank/DDBJ whole genome shotgun (WGS) entry which is preliminary data.</text>
</comment>
<evidence type="ECO:0000256" key="1">
    <source>
        <dbReference type="ARBA" id="ARBA00004193"/>
    </source>
</evidence>
<keyword evidence="4" id="KW-0472">Membrane</keyword>
<keyword evidence="6 7" id="KW-0449">Lipoprotein</keyword>
<accession>A0ABS9YWX5</accession>
<dbReference type="Proteomes" id="UP001139068">
    <property type="component" value="Unassembled WGS sequence"/>
</dbReference>
<keyword evidence="5" id="KW-0564">Palmitate</keyword>
<protein>
    <submittedName>
        <fullName evidence="7">LppA family lipoprotein</fullName>
    </submittedName>
</protein>
<dbReference type="Pfam" id="PF16708">
    <property type="entry name" value="LppA"/>
    <property type="match status" value="1"/>
</dbReference>
<keyword evidence="3" id="KW-0732">Signal</keyword>
<keyword evidence="8" id="KW-1185">Reference proteome</keyword>
<reference evidence="7" key="1">
    <citation type="journal article" date="2022" name="ISME J.">
        <title>Identification of active gaseous-alkane degraders at natural gas seeps.</title>
        <authorList>
            <person name="Farhan Ul Haque M."/>
            <person name="Hernandez M."/>
            <person name="Crombie A.T."/>
            <person name="Murrell J.C."/>
        </authorList>
    </citation>
    <scope>NUCLEOTIDE SEQUENCE</scope>
    <source>
        <strain evidence="7">ANDR5</strain>
    </source>
</reference>
<proteinExistence type="predicted"/>
<evidence type="ECO:0000313" key="8">
    <source>
        <dbReference type="Proteomes" id="UP001139068"/>
    </source>
</evidence>
<evidence type="ECO:0000256" key="3">
    <source>
        <dbReference type="ARBA" id="ARBA00022729"/>
    </source>
</evidence>
<gene>
    <name evidence="7" type="ORF">K9U37_12355</name>
</gene>
<organism evidence="7 8">
    <name type="scientific">Candidatus Mycolicibacterium alkanivorans</name>
    <dbReference type="NCBI Taxonomy" id="2954114"/>
    <lineage>
        <taxon>Bacteria</taxon>
        <taxon>Bacillati</taxon>
        <taxon>Actinomycetota</taxon>
        <taxon>Actinomycetes</taxon>
        <taxon>Mycobacteriales</taxon>
        <taxon>Mycobacteriaceae</taxon>
        <taxon>Mycolicibacterium</taxon>
    </lineage>
</organism>
<evidence type="ECO:0000313" key="7">
    <source>
        <dbReference type="EMBL" id="MCI4675632.1"/>
    </source>
</evidence>
<name>A0ABS9YWX5_9MYCO</name>
<evidence type="ECO:0000256" key="6">
    <source>
        <dbReference type="ARBA" id="ARBA00023288"/>
    </source>
</evidence>
<dbReference type="RefSeq" id="WP_243071924.1">
    <property type="nucleotide sequence ID" value="NZ_JAIVFL010000001.1"/>
</dbReference>
<comment type="subcellular location">
    <subcellularLocation>
        <location evidence="1">Cell membrane</location>
        <topology evidence="1">Lipid-anchor</topology>
    </subcellularLocation>
</comment>
<evidence type="ECO:0000256" key="2">
    <source>
        <dbReference type="ARBA" id="ARBA00022475"/>
    </source>
</evidence>